<dbReference type="OrthoDB" id="10353870at2759"/>
<sequence length="107" mass="12394">MRGILQDSTNSLKENGPKKLPITTREGLINDLSELAKSITDHNLIYDLKQCIDLLKGEDIPLINDYKESIAELAMENEKLFEEKADLIVENEYLKREIEKYKLNENK</sequence>
<protein>
    <submittedName>
        <fullName evidence="2">Wd40 repeat-containing protein</fullName>
    </submittedName>
</protein>
<dbReference type="EMBL" id="RCSS01000299">
    <property type="protein sequence ID" value="RVD92141.1"/>
    <property type="molecule type" value="Genomic_DNA"/>
</dbReference>
<gene>
    <name evidence="2" type="ORF">TUBRATIS_13700</name>
</gene>
<dbReference type="Pfam" id="PF17031">
    <property type="entry name" value="DUF5101"/>
    <property type="match status" value="1"/>
</dbReference>
<evidence type="ECO:0000313" key="2">
    <source>
        <dbReference type="EMBL" id="RVD92141.1"/>
    </source>
</evidence>
<organism evidence="2 3">
    <name type="scientific">Tubulinosema ratisbonensis</name>
    <dbReference type="NCBI Taxonomy" id="291195"/>
    <lineage>
        <taxon>Eukaryota</taxon>
        <taxon>Fungi</taxon>
        <taxon>Fungi incertae sedis</taxon>
        <taxon>Microsporidia</taxon>
        <taxon>Tubulinosematoidea</taxon>
        <taxon>Tubulinosematidae</taxon>
        <taxon>Tubulinosema</taxon>
    </lineage>
</organism>
<reference evidence="2 3" key="1">
    <citation type="submission" date="2018-10" db="EMBL/GenBank/DDBJ databases">
        <title>Draft genome sequence of the microsporidian Tubulinosema ratisbonensis.</title>
        <authorList>
            <person name="Polonais V."/>
            <person name="Peyretaillade E."/>
            <person name="Niehus S."/>
            <person name="Wawrzyniak I."/>
            <person name="Franchet A."/>
            <person name="Gaspin C."/>
            <person name="Reichstadt M."/>
            <person name="Belser C."/>
            <person name="Labadie K."/>
            <person name="Delbac F."/>
            <person name="Ferrandon D."/>
        </authorList>
    </citation>
    <scope>NUCLEOTIDE SEQUENCE [LARGE SCALE GENOMIC DNA]</scope>
    <source>
        <strain evidence="2 3">Franzen</strain>
    </source>
</reference>
<feature type="coiled-coil region" evidence="1">
    <location>
        <begin position="63"/>
        <end position="104"/>
    </location>
</feature>
<name>A0A437ALT4_9MICR</name>
<keyword evidence="3" id="KW-1185">Reference proteome</keyword>
<evidence type="ECO:0000313" key="3">
    <source>
        <dbReference type="Proteomes" id="UP000282876"/>
    </source>
</evidence>
<comment type="caution">
    <text evidence="2">The sequence shown here is derived from an EMBL/GenBank/DDBJ whole genome shotgun (WGS) entry which is preliminary data.</text>
</comment>
<proteinExistence type="predicted"/>
<accession>A0A437ALT4</accession>
<keyword evidence="1" id="KW-0175">Coiled coil</keyword>
<evidence type="ECO:0000256" key="1">
    <source>
        <dbReference type="SAM" id="Coils"/>
    </source>
</evidence>
<dbReference type="InterPro" id="IPR031492">
    <property type="entry name" value="DUF5101"/>
</dbReference>
<dbReference type="AlphaFoldDB" id="A0A437ALT4"/>
<dbReference type="Proteomes" id="UP000282876">
    <property type="component" value="Unassembled WGS sequence"/>
</dbReference>
<dbReference type="VEuPathDB" id="MicrosporidiaDB:TUBRATIS_13700"/>